<sequence length="620" mass="71718">MNHDKKSLCIIIGLCMAMPAYSHCIYEKPLDEPITDFRCVGNLIERNHDYEYYSVIDKQGNVLFAKVDLLYDEYDRGIDMVMNGKTGLIDKDGRIKLPFKYEHIGIFEKEDNLILVKSNGKFGYINQQGETVIDFIYDDAWGFGEGLAWVVQKRADDKGLDVYFIDEKGSRVFDVPKDVSSMGVVFNEGLYMVEKDGRFGYVNKEGELAIDYQDYDYVEGFEHGLNVVTKNDKEGAIDRMGNIVIPIKYDNIEYVDEHYFILTLGDDIFIANFNGDILKKEMRLYRSSDLYDDNNHPIYIATLTNEEGYPTALVNHELKEIVPFHRFDNIFVLNANYFEVKNKRLNQDEAMLIDDERYGIIDNQGRLIFEPDYQIDKTYHGKVMADYYILKNKHHAGVIDKNMNVLLPFDFDDIYSPDMPFFIVKKDDKVALYQYDKAMTGFDYQKIEFITPTLWAVQKDDKWALINEQNKPLTKFIYDDMDELKYGMIPVLRQGKWGVLDEHYQEIIAPVHDGLWILDNGAIGVSTLIDGYHKYGLVDKKGMPLTQIEFDDLSSFGATTIRVAKQIGDKQYYGLLDTTGKEIFPVKYDFITQSDGATEEMYLNDETITINKAGKILTNR</sequence>
<gene>
    <name evidence="1" type="ORF">NCTC9426_02106</name>
</gene>
<reference evidence="1 2" key="1">
    <citation type="submission" date="2018-06" db="EMBL/GenBank/DDBJ databases">
        <authorList>
            <consortium name="Pathogen Informatics"/>
            <person name="Doyle S."/>
        </authorList>
    </citation>
    <scope>NUCLEOTIDE SEQUENCE [LARGE SCALE GENOMIC DNA]</scope>
    <source>
        <strain evidence="1 2">NCTC9426</strain>
    </source>
</reference>
<proteinExistence type="predicted"/>
<dbReference type="AlphaFoldDB" id="A0A378PY07"/>
<organism evidence="1 2">
    <name type="scientific">Moraxella bovis</name>
    <dbReference type="NCBI Taxonomy" id="476"/>
    <lineage>
        <taxon>Bacteria</taxon>
        <taxon>Pseudomonadati</taxon>
        <taxon>Pseudomonadota</taxon>
        <taxon>Gammaproteobacteria</taxon>
        <taxon>Moraxellales</taxon>
        <taxon>Moraxellaceae</taxon>
        <taxon>Moraxella</taxon>
    </lineage>
</organism>
<dbReference type="EMBL" id="UGPZ01000003">
    <property type="protein sequence ID" value="STY93382.1"/>
    <property type="molecule type" value="Genomic_DNA"/>
</dbReference>
<dbReference type="InterPro" id="IPR032774">
    <property type="entry name" value="WG_beta_rep"/>
</dbReference>
<protein>
    <submittedName>
        <fullName evidence="1">KWG Leptospira</fullName>
    </submittedName>
</protein>
<evidence type="ECO:0000313" key="1">
    <source>
        <dbReference type="EMBL" id="STY93382.1"/>
    </source>
</evidence>
<dbReference type="Proteomes" id="UP000254133">
    <property type="component" value="Unassembled WGS sequence"/>
</dbReference>
<name>A0A378PY07_MORBO</name>
<dbReference type="PANTHER" id="PTHR37841:SF1">
    <property type="entry name" value="DUF3298 DOMAIN-CONTAINING PROTEIN"/>
    <property type="match status" value="1"/>
</dbReference>
<evidence type="ECO:0000313" key="2">
    <source>
        <dbReference type="Proteomes" id="UP000254133"/>
    </source>
</evidence>
<dbReference type="PANTHER" id="PTHR37841">
    <property type="entry name" value="GLR2918 PROTEIN"/>
    <property type="match status" value="1"/>
</dbReference>
<accession>A0A378PY07</accession>
<dbReference type="Pfam" id="PF14903">
    <property type="entry name" value="WG_beta_rep"/>
    <property type="match status" value="8"/>
</dbReference>